<protein>
    <submittedName>
        <fullName evidence="2">Uncharacterized protein</fullName>
    </submittedName>
</protein>
<dbReference type="InterPro" id="IPR045428">
    <property type="entry name" value="EACC1"/>
</dbReference>
<organism evidence="2 3">
    <name type="scientific">Actinoplanes ianthinogenes</name>
    <dbReference type="NCBI Taxonomy" id="122358"/>
    <lineage>
        <taxon>Bacteria</taxon>
        <taxon>Bacillati</taxon>
        <taxon>Actinomycetota</taxon>
        <taxon>Actinomycetes</taxon>
        <taxon>Micromonosporales</taxon>
        <taxon>Micromonosporaceae</taxon>
        <taxon>Actinoplanes</taxon>
    </lineage>
</organism>
<accession>A0ABM7LKZ2</accession>
<feature type="transmembrane region" description="Helical" evidence="1">
    <location>
        <begin position="57"/>
        <end position="78"/>
    </location>
</feature>
<keyword evidence="1" id="KW-0812">Transmembrane</keyword>
<evidence type="ECO:0000313" key="3">
    <source>
        <dbReference type="Proteomes" id="UP000676967"/>
    </source>
</evidence>
<evidence type="ECO:0000256" key="1">
    <source>
        <dbReference type="SAM" id="Phobius"/>
    </source>
</evidence>
<dbReference type="Proteomes" id="UP000676967">
    <property type="component" value="Chromosome"/>
</dbReference>
<keyword evidence="1" id="KW-0472">Membrane</keyword>
<dbReference type="EMBL" id="AP023356">
    <property type="protein sequence ID" value="BCJ39936.1"/>
    <property type="molecule type" value="Genomic_DNA"/>
</dbReference>
<proteinExistence type="predicted"/>
<dbReference type="Pfam" id="PF19953">
    <property type="entry name" value="EACC1"/>
    <property type="match status" value="1"/>
</dbReference>
<reference evidence="2 3" key="1">
    <citation type="submission" date="2020-08" db="EMBL/GenBank/DDBJ databases">
        <title>Whole genome shotgun sequence of Actinoplanes ianthinogenes NBRC 13996.</title>
        <authorList>
            <person name="Komaki H."/>
            <person name="Tamura T."/>
        </authorList>
    </citation>
    <scope>NUCLEOTIDE SEQUENCE [LARGE SCALE GENOMIC DNA]</scope>
    <source>
        <strain evidence="2 3">NBRC 13996</strain>
    </source>
</reference>
<name>A0ABM7LKZ2_9ACTN</name>
<dbReference type="RefSeq" id="WP_189330811.1">
    <property type="nucleotide sequence ID" value="NZ_AP023356.1"/>
</dbReference>
<gene>
    <name evidence="2" type="ORF">Aiant_05930</name>
</gene>
<keyword evidence="1" id="KW-1133">Transmembrane helix</keyword>
<keyword evidence="3" id="KW-1185">Reference proteome</keyword>
<evidence type="ECO:0000313" key="2">
    <source>
        <dbReference type="EMBL" id="BCJ39936.1"/>
    </source>
</evidence>
<sequence>MSPVELRCVPGLAALPRDHSALLLAEGELRADLRAARISVRDKRVPAPDTKGWQTDLALSLSGPAGIAGVTAVFKAWLARDRRRSITVTRAEQPDGSTAVTITGDAVSDETVRLALERLLGPADEPGHEEAD</sequence>